<feature type="region of interest" description="Disordered" evidence="1">
    <location>
        <begin position="1"/>
        <end position="39"/>
    </location>
</feature>
<evidence type="ECO:0000313" key="4">
    <source>
        <dbReference type="Proteomes" id="UP000266723"/>
    </source>
</evidence>
<feature type="compositionally biased region" description="Polar residues" evidence="1">
    <location>
        <begin position="24"/>
        <end position="36"/>
    </location>
</feature>
<evidence type="ECO:0000313" key="2">
    <source>
        <dbReference type="EMBL" id="KAF2562022.1"/>
    </source>
</evidence>
<reference evidence="3" key="2">
    <citation type="submission" date="2019-12" db="EMBL/GenBank/DDBJ databases">
        <authorList>
            <person name="Studholme D.J."/>
            <person name="Sarris P."/>
        </authorList>
    </citation>
    <scope>NUCLEOTIDE SEQUENCE</scope>
    <source>
        <strain evidence="3">PFS-1207/04</strain>
        <tissue evidence="3">Leaf</tissue>
    </source>
</reference>
<gene>
    <name evidence="3" type="ORF">DY000_02033490</name>
    <name evidence="2" type="ORF">F2Q70_00017952</name>
</gene>
<evidence type="ECO:0000313" key="3">
    <source>
        <dbReference type="EMBL" id="KAF3575906.1"/>
    </source>
</evidence>
<dbReference type="AlphaFoldDB" id="A0A3N6S315"/>
<keyword evidence="4" id="KW-1185">Reference proteome</keyword>
<proteinExistence type="predicted"/>
<protein>
    <submittedName>
        <fullName evidence="2">Uncharacterized protein</fullName>
    </submittedName>
</protein>
<dbReference type="Proteomes" id="UP000266723">
    <property type="component" value="Unassembled WGS sequence"/>
</dbReference>
<name>A0A3N6S315_BRACR</name>
<dbReference type="EMBL" id="QGKY02001250">
    <property type="protein sequence ID" value="KAF2562022.1"/>
    <property type="molecule type" value="Genomic_DNA"/>
</dbReference>
<comment type="caution">
    <text evidence="2">The sequence shown here is derived from an EMBL/GenBank/DDBJ whole genome shotgun (WGS) entry which is preliminary data.</text>
</comment>
<accession>A0A3N6S315</accession>
<reference evidence="3 4" key="3">
    <citation type="journal article" date="2020" name="BMC Genomics">
        <title>Intraspecific diversification of the crop wild relative Brassica cretica Lam. using demographic model selection.</title>
        <authorList>
            <person name="Kioukis A."/>
            <person name="Michalopoulou V.A."/>
            <person name="Briers L."/>
            <person name="Pirintsos S."/>
            <person name="Studholme D.J."/>
            <person name="Pavlidis P."/>
            <person name="Sarris P.F."/>
        </authorList>
    </citation>
    <scope>NUCLEOTIDE SEQUENCE [LARGE SCALE GENOMIC DNA]</scope>
    <source>
        <strain evidence="4">cv. PFS-1207/04</strain>
        <strain evidence="3">PFS-1207/04</strain>
    </source>
</reference>
<sequence length="69" mass="7676">MSRKKTSLSDENKVKQTKKLKRVISSSKTPGQNSQLLFPMRHTMDSELNIVVDELGEAAVVRACHSPPP</sequence>
<evidence type="ECO:0000256" key="1">
    <source>
        <dbReference type="SAM" id="MobiDB-lite"/>
    </source>
</evidence>
<dbReference type="EMBL" id="QGKV02000649">
    <property type="protein sequence ID" value="KAF3575906.1"/>
    <property type="molecule type" value="Genomic_DNA"/>
</dbReference>
<reference evidence="2" key="1">
    <citation type="submission" date="2019-12" db="EMBL/GenBank/DDBJ databases">
        <title>Genome sequencing and annotation of Brassica cretica.</title>
        <authorList>
            <person name="Studholme D.J."/>
            <person name="Sarris P.F."/>
        </authorList>
    </citation>
    <scope>NUCLEOTIDE SEQUENCE</scope>
    <source>
        <strain evidence="2">PFS-102/07</strain>
        <tissue evidence="2">Leaf</tissue>
    </source>
</reference>
<organism evidence="2">
    <name type="scientific">Brassica cretica</name>
    <name type="common">Mustard</name>
    <dbReference type="NCBI Taxonomy" id="69181"/>
    <lineage>
        <taxon>Eukaryota</taxon>
        <taxon>Viridiplantae</taxon>
        <taxon>Streptophyta</taxon>
        <taxon>Embryophyta</taxon>
        <taxon>Tracheophyta</taxon>
        <taxon>Spermatophyta</taxon>
        <taxon>Magnoliopsida</taxon>
        <taxon>eudicotyledons</taxon>
        <taxon>Gunneridae</taxon>
        <taxon>Pentapetalae</taxon>
        <taxon>rosids</taxon>
        <taxon>malvids</taxon>
        <taxon>Brassicales</taxon>
        <taxon>Brassicaceae</taxon>
        <taxon>Brassiceae</taxon>
        <taxon>Brassica</taxon>
    </lineage>
</organism>